<dbReference type="EMBL" id="BARV01034871">
    <property type="protein sequence ID" value="GAI51412.1"/>
    <property type="molecule type" value="Genomic_DNA"/>
</dbReference>
<keyword evidence="3" id="KW-0067">ATP-binding</keyword>
<keyword evidence="4" id="KW-0648">Protein biosynthesis</keyword>
<sequence>EEGKIVKGLKIPGEGKFVKKADQDIKADLKKRGLLFKEEKIVHAYPHCWRCESPLLYYPINSWYIAVTKFKKELVENSKKIRWVPGHLKQGRFGKWLEGARDWSVSRNRYWGAPIPIWQCQECGKSETVGGLEELAQESKRNNYYILRHGQTKNNVSHIIYSDVDNQKVSLTKKGREQINNLIPILKKAKIDLIFSSDYLRTRQTASIIGQTLGIKVIYDKYLRDINAGLFEGKSTKEY</sequence>
<dbReference type="InterPro" id="IPR002300">
    <property type="entry name" value="aa-tRNA-synth_Ia"/>
</dbReference>
<evidence type="ECO:0000313" key="7">
    <source>
        <dbReference type="EMBL" id="GAI51412.1"/>
    </source>
</evidence>
<dbReference type="PANTHER" id="PTHR42780">
    <property type="entry name" value="SOLEUCYL-TRNA SYNTHETASE"/>
    <property type="match status" value="1"/>
</dbReference>
<dbReference type="SUPFAM" id="SSF52374">
    <property type="entry name" value="Nucleotidylyl transferase"/>
    <property type="match status" value="1"/>
</dbReference>
<evidence type="ECO:0000259" key="6">
    <source>
        <dbReference type="Pfam" id="PF00133"/>
    </source>
</evidence>
<dbReference type="AlphaFoldDB" id="X1P513"/>
<dbReference type="InterPro" id="IPR023586">
    <property type="entry name" value="Ile-tRNA-ligase_type2"/>
</dbReference>
<evidence type="ECO:0000256" key="4">
    <source>
        <dbReference type="ARBA" id="ARBA00022917"/>
    </source>
</evidence>
<dbReference type="PANTHER" id="PTHR42780:SF1">
    <property type="entry name" value="ISOLEUCINE--TRNA LIGASE, CYTOPLASMIC"/>
    <property type="match status" value="1"/>
</dbReference>
<reference evidence="7" key="1">
    <citation type="journal article" date="2014" name="Front. Microbiol.">
        <title>High frequency of phylogenetically diverse reductive dehalogenase-homologous genes in deep subseafloor sedimentary metagenomes.</title>
        <authorList>
            <person name="Kawai M."/>
            <person name="Futagami T."/>
            <person name="Toyoda A."/>
            <person name="Takaki Y."/>
            <person name="Nishi S."/>
            <person name="Hori S."/>
            <person name="Arai W."/>
            <person name="Tsubouchi T."/>
            <person name="Morono Y."/>
            <person name="Uchiyama I."/>
            <person name="Ito T."/>
            <person name="Fujiyama A."/>
            <person name="Inagaki F."/>
            <person name="Takami H."/>
        </authorList>
    </citation>
    <scope>NUCLEOTIDE SEQUENCE</scope>
    <source>
        <strain evidence="7">Expedition CK06-06</strain>
    </source>
</reference>
<dbReference type="SMART" id="SM00855">
    <property type="entry name" value="PGAM"/>
    <property type="match status" value="1"/>
</dbReference>
<dbReference type="InterPro" id="IPR013078">
    <property type="entry name" value="His_Pase_superF_clade-1"/>
</dbReference>
<organism evidence="7">
    <name type="scientific">marine sediment metagenome</name>
    <dbReference type="NCBI Taxonomy" id="412755"/>
    <lineage>
        <taxon>unclassified sequences</taxon>
        <taxon>metagenomes</taxon>
        <taxon>ecological metagenomes</taxon>
    </lineage>
</organism>
<keyword evidence="2" id="KW-0547">Nucleotide-binding</keyword>
<dbReference type="GO" id="GO:0004822">
    <property type="term" value="F:isoleucine-tRNA ligase activity"/>
    <property type="evidence" value="ECO:0007669"/>
    <property type="project" value="InterPro"/>
</dbReference>
<keyword evidence="5" id="KW-0030">Aminoacyl-tRNA synthetase</keyword>
<dbReference type="GO" id="GO:0006428">
    <property type="term" value="P:isoleucyl-tRNA aminoacylation"/>
    <property type="evidence" value="ECO:0007669"/>
    <property type="project" value="TreeGrafter"/>
</dbReference>
<dbReference type="Pfam" id="PF00300">
    <property type="entry name" value="His_Phos_1"/>
    <property type="match status" value="1"/>
</dbReference>
<name>X1P513_9ZZZZ</name>
<dbReference type="InterPro" id="IPR029033">
    <property type="entry name" value="His_PPase_superfam"/>
</dbReference>
<evidence type="ECO:0000256" key="1">
    <source>
        <dbReference type="ARBA" id="ARBA00022598"/>
    </source>
</evidence>
<feature type="non-terminal residue" evidence="7">
    <location>
        <position position="1"/>
    </location>
</feature>
<accession>X1P513</accession>
<dbReference type="CDD" id="cd07067">
    <property type="entry name" value="HP_PGM_like"/>
    <property type="match status" value="1"/>
</dbReference>
<gene>
    <name evidence="7" type="ORF">S06H3_54508</name>
</gene>
<dbReference type="SUPFAM" id="SSF53254">
    <property type="entry name" value="Phosphoglycerate mutase-like"/>
    <property type="match status" value="1"/>
</dbReference>
<evidence type="ECO:0000256" key="2">
    <source>
        <dbReference type="ARBA" id="ARBA00022741"/>
    </source>
</evidence>
<evidence type="ECO:0000256" key="3">
    <source>
        <dbReference type="ARBA" id="ARBA00022840"/>
    </source>
</evidence>
<dbReference type="Pfam" id="PF00133">
    <property type="entry name" value="tRNA-synt_1"/>
    <property type="match status" value="1"/>
</dbReference>
<dbReference type="InterPro" id="IPR014729">
    <property type="entry name" value="Rossmann-like_a/b/a_fold"/>
</dbReference>
<proteinExistence type="predicted"/>
<dbReference type="GO" id="GO:0005524">
    <property type="term" value="F:ATP binding"/>
    <property type="evidence" value="ECO:0007669"/>
    <property type="project" value="UniProtKB-KW"/>
</dbReference>
<comment type="caution">
    <text evidence="7">The sequence shown here is derived from an EMBL/GenBank/DDBJ whole genome shotgun (WGS) entry which is preliminary data.</text>
</comment>
<keyword evidence="1" id="KW-0436">Ligase</keyword>
<feature type="non-terminal residue" evidence="7">
    <location>
        <position position="239"/>
    </location>
</feature>
<feature type="domain" description="Aminoacyl-tRNA synthetase class Ia" evidence="6">
    <location>
        <begin position="29"/>
        <end position="140"/>
    </location>
</feature>
<evidence type="ECO:0000256" key="5">
    <source>
        <dbReference type="ARBA" id="ARBA00023146"/>
    </source>
</evidence>
<dbReference type="Gene3D" id="3.40.50.620">
    <property type="entry name" value="HUPs"/>
    <property type="match status" value="1"/>
</dbReference>
<protein>
    <recommendedName>
        <fullName evidence="6">Aminoacyl-tRNA synthetase class Ia domain-containing protein</fullName>
    </recommendedName>
</protein>